<dbReference type="EMBL" id="JFBM01000009">
    <property type="protein sequence ID" value="KFU80778.1"/>
    <property type="molecule type" value="Genomic_DNA"/>
</dbReference>
<dbReference type="Proteomes" id="UP000256220">
    <property type="component" value="Unassembled WGS sequence"/>
</dbReference>
<dbReference type="AlphaFoldDB" id="A0A2P2FVL6"/>
<proteinExistence type="predicted"/>
<keyword evidence="2" id="KW-1185">Reference proteome</keyword>
<dbReference type="Pfam" id="PF13814">
    <property type="entry name" value="Replic_Relax"/>
    <property type="match status" value="1"/>
</dbReference>
<sequence>MVELVAKFRQMTRGQLQTTVFAENASATPLDRTLKRLVEQKHLTRLARLVGGDKGGSAQYVYQLGRAGWKLLDKPGAYWAPRAVNLHTLAVADCYTWLKQAEHRDELEVIQFTTEPECHQSVGSVLLTPDAYVEAGNRAEQVKRAYWLEVDRGTEHVGTLKEKCSRYQDAYRLWQDTYFPQVLFVVPDEQRAELIRKVARGGAETLFEVRTCGNLMLC</sequence>
<reference evidence="1 2" key="1">
    <citation type="journal article" date="2014" name="Genome Announc.">
        <title>Draft Genome Sequence of Amycolatopsis lurida NRRL 2430, Producer of the Glycopeptide Family Antibiotic Ristocetin.</title>
        <authorList>
            <person name="Kwun M.J."/>
            <person name="Hong H.J."/>
        </authorList>
    </citation>
    <scope>NUCLEOTIDE SEQUENCE [LARGE SCALE GENOMIC DNA]</scope>
    <source>
        <strain evidence="1 2">NRRL 2430</strain>
    </source>
</reference>
<gene>
    <name evidence="1" type="ORF">BB31_12570</name>
</gene>
<organism evidence="1 2">
    <name type="scientific">Amycolatopsis lurida NRRL 2430</name>
    <dbReference type="NCBI Taxonomy" id="1460371"/>
    <lineage>
        <taxon>Bacteria</taxon>
        <taxon>Bacillati</taxon>
        <taxon>Actinomycetota</taxon>
        <taxon>Actinomycetes</taxon>
        <taxon>Pseudonocardiales</taxon>
        <taxon>Pseudonocardiaceae</taxon>
        <taxon>Amycolatopsis</taxon>
    </lineage>
</organism>
<comment type="caution">
    <text evidence="1">The sequence shown here is derived from an EMBL/GenBank/DDBJ whole genome shotgun (WGS) entry which is preliminary data.</text>
</comment>
<accession>A0A2P2FVL6</accession>
<name>A0A2P2FVL6_AMYLU</name>
<evidence type="ECO:0000313" key="1">
    <source>
        <dbReference type="EMBL" id="KFU80778.1"/>
    </source>
</evidence>
<evidence type="ECO:0000313" key="2">
    <source>
        <dbReference type="Proteomes" id="UP000256220"/>
    </source>
</evidence>
<evidence type="ECO:0008006" key="3">
    <source>
        <dbReference type="Google" id="ProtNLM"/>
    </source>
</evidence>
<protein>
    <recommendedName>
        <fullName evidence="3">Replication-relaxation</fullName>
    </recommendedName>
</protein>
<dbReference type="InterPro" id="IPR025855">
    <property type="entry name" value="Replic_Relax"/>
</dbReference>